<organism evidence="1 2">
    <name type="scientific">Laribacter hongkongensis</name>
    <dbReference type="NCBI Taxonomy" id="168471"/>
    <lineage>
        <taxon>Bacteria</taxon>
        <taxon>Pseudomonadati</taxon>
        <taxon>Pseudomonadota</taxon>
        <taxon>Betaproteobacteria</taxon>
        <taxon>Neisseriales</taxon>
        <taxon>Aquaspirillaceae</taxon>
        <taxon>Laribacter</taxon>
    </lineage>
</organism>
<evidence type="ECO:0000313" key="1">
    <source>
        <dbReference type="EMBL" id="MCG9026146.1"/>
    </source>
</evidence>
<keyword evidence="1" id="KW-0489">Methyltransferase</keyword>
<keyword evidence="1" id="KW-0808">Transferase</keyword>
<dbReference type="InterPro" id="IPR029063">
    <property type="entry name" value="SAM-dependent_MTases_sf"/>
</dbReference>
<comment type="caution">
    <text evidence="1">The sequence shown here is derived from an EMBL/GenBank/DDBJ whole genome shotgun (WGS) entry which is preliminary data.</text>
</comment>
<protein>
    <submittedName>
        <fullName evidence="1">Class I SAM-dependent methyltransferase</fullName>
    </submittedName>
</protein>
<dbReference type="EMBL" id="JAJAXM010000016">
    <property type="protein sequence ID" value="MCG9026146.1"/>
    <property type="molecule type" value="Genomic_DNA"/>
</dbReference>
<proteinExistence type="predicted"/>
<gene>
    <name evidence="1" type="ORF">LH440_09580</name>
</gene>
<dbReference type="AlphaFoldDB" id="A0ABD4SUC2"/>
<evidence type="ECO:0000313" key="2">
    <source>
        <dbReference type="Proteomes" id="UP001200247"/>
    </source>
</evidence>
<dbReference type="SUPFAM" id="SSF53335">
    <property type="entry name" value="S-adenosyl-L-methionine-dependent methyltransferases"/>
    <property type="match status" value="1"/>
</dbReference>
<dbReference type="GO" id="GO:0008168">
    <property type="term" value="F:methyltransferase activity"/>
    <property type="evidence" value="ECO:0007669"/>
    <property type="project" value="UniProtKB-KW"/>
</dbReference>
<dbReference type="RefSeq" id="WP_239894048.1">
    <property type="nucleotide sequence ID" value="NZ_JAJAXM010000016.1"/>
</dbReference>
<dbReference type="Gene3D" id="3.40.50.150">
    <property type="entry name" value="Vaccinia Virus protein VP39"/>
    <property type="match status" value="1"/>
</dbReference>
<dbReference type="Proteomes" id="UP001200247">
    <property type="component" value="Unassembled WGS sequence"/>
</dbReference>
<sequence length="293" mass="32985">MSNCLSVRESFTVDQIKSSDKWESYFSVYENFFHRFKSDPVCLLEIGIQNGGSLEAWGKYFEAARLIVGCDIDLNCSHLNYGKSNTSVVVGDANNKEVFDCVVCLLGNEKFNIIIDDGSHTSKDIINCFCKYFSVLDDDGVYVVEDLHCSYWEGFGGGVYHPYSSIQFFKKIIDIVNFEHWGNAQSRMDLVSPFLDYYGISGFDGLEMIKSVSFFNSMCIIEKRKASECVLGQRVISGEDEVVVVGHRHLNGSLLAAPSQMRNVWSDASMEPMNLISAAHNEIDRLNKLISDK</sequence>
<reference evidence="1 2" key="1">
    <citation type="submission" date="2021-10" db="EMBL/GenBank/DDBJ databases">
        <title>Whole-genome sequencing analysis of Laribacter hongkongensis: virulence gene profiles, carbohydrate-active enzyme prediction, and antimicrobial resistance characterization.</title>
        <authorList>
            <person name="Yuan P."/>
            <person name="Zhan Y."/>
            <person name="Chen D."/>
        </authorList>
    </citation>
    <scope>NUCLEOTIDE SEQUENCE [LARGE SCALE GENOMIC DNA]</scope>
    <source>
        <strain evidence="1 2">W67</strain>
    </source>
</reference>
<accession>A0ABD4SUC2</accession>
<name>A0ABD4SUC2_9NEIS</name>
<dbReference type="GO" id="GO:0032259">
    <property type="term" value="P:methylation"/>
    <property type="evidence" value="ECO:0007669"/>
    <property type="project" value="UniProtKB-KW"/>
</dbReference>